<feature type="domain" description="C2H2-type" evidence="11">
    <location>
        <begin position="410"/>
        <end position="437"/>
    </location>
</feature>
<evidence type="ECO:0000256" key="8">
    <source>
        <dbReference type="ARBA" id="ARBA00023242"/>
    </source>
</evidence>
<dbReference type="Gene3D" id="6.10.140.140">
    <property type="match status" value="1"/>
</dbReference>
<evidence type="ECO:0000256" key="6">
    <source>
        <dbReference type="ARBA" id="ARBA00022833"/>
    </source>
</evidence>
<dbReference type="GO" id="GO:0000981">
    <property type="term" value="F:DNA-binding transcription factor activity, RNA polymerase II-specific"/>
    <property type="evidence" value="ECO:0007669"/>
    <property type="project" value="TreeGrafter"/>
</dbReference>
<feature type="domain" description="KRAB" evidence="12">
    <location>
        <begin position="12"/>
        <end position="83"/>
    </location>
</feature>
<dbReference type="GO" id="GO:0008270">
    <property type="term" value="F:zinc ion binding"/>
    <property type="evidence" value="ECO:0007669"/>
    <property type="project" value="UniProtKB-KW"/>
</dbReference>
<protein>
    <submittedName>
        <fullName evidence="13">Uncharacterized protein</fullName>
    </submittedName>
</protein>
<dbReference type="PROSITE" id="PS00028">
    <property type="entry name" value="ZINC_FINGER_C2H2_1"/>
    <property type="match status" value="5"/>
</dbReference>
<feature type="region of interest" description="Disordered" evidence="10">
    <location>
        <begin position="74"/>
        <end position="101"/>
    </location>
</feature>
<dbReference type="SMART" id="SM00355">
    <property type="entry name" value="ZnF_C2H2"/>
    <property type="match status" value="5"/>
</dbReference>
<proteinExistence type="inferred from homology"/>
<keyword evidence="14" id="KW-1185">Reference proteome</keyword>
<dbReference type="Pfam" id="PF00096">
    <property type="entry name" value="zf-C2H2"/>
    <property type="match status" value="5"/>
</dbReference>
<dbReference type="Proteomes" id="UP000694520">
    <property type="component" value="Chromosome 20"/>
</dbReference>
<evidence type="ECO:0000256" key="1">
    <source>
        <dbReference type="ARBA" id="ARBA00004123"/>
    </source>
</evidence>
<evidence type="ECO:0000259" key="12">
    <source>
        <dbReference type="PROSITE" id="PS50805"/>
    </source>
</evidence>
<dbReference type="Ensembl" id="ENSBGRT00000027754.1">
    <property type="protein sequence ID" value="ENSBGRP00000024071.1"/>
    <property type="gene ID" value="ENSBGRG00000015097.1"/>
</dbReference>
<evidence type="ECO:0000313" key="14">
    <source>
        <dbReference type="Proteomes" id="UP000694520"/>
    </source>
</evidence>
<reference evidence="13" key="2">
    <citation type="submission" date="2025-08" db="UniProtKB">
        <authorList>
            <consortium name="Ensembl"/>
        </authorList>
    </citation>
    <scope>IDENTIFICATION</scope>
</reference>
<feature type="domain" description="C2H2-type" evidence="11">
    <location>
        <begin position="466"/>
        <end position="493"/>
    </location>
</feature>
<keyword evidence="8" id="KW-0539">Nucleus</keyword>
<comment type="similarity">
    <text evidence="2">Belongs to the krueppel C2H2-type zinc-finger protein family.</text>
</comment>
<dbReference type="InterPro" id="IPR036051">
    <property type="entry name" value="KRAB_dom_sf"/>
</dbReference>
<keyword evidence="6" id="KW-0862">Zinc</keyword>
<feature type="domain" description="C2H2-type" evidence="11">
    <location>
        <begin position="438"/>
        <end position="465"/>
    </location>
</feature>
<dbReference type="AlphaFoldDB" id="A0A8B9XTT0"/>
<feature type="region of interest" description="Disordered" evidence="10">
    <location>
        <begin position="118"/>
        <end position="149"/>
    </location>
</feature>
<feature type="compositionally biased region" description="Basic and acidic residues" evidence="10">
    <location>
        <begin position="132"/>
        <end position="149"/>
    </location>
</feature>
<evidence type="ECO:0000256" key="7">
    <source>
        <dbReference type="ARBA" id="ARBA00023125"/>
    </source>
</evidence>
<keyword evidence="4" id="KW-0677">Repeat</keyword>
<dbReference type="PROSITE" id="PS50805">
    <property type="entry name" value="KRAB"/>
    <property type="match status" value="1"/>
</dbReference>
<dbReference type="SMART" id="SM00349">
    <property type="entry name" value="KRAB"/>
    <property type="match status" value="1"/>
</dbReference>
<evidence type="ECO:0000256" key="9">
    <source>
        <dbReference type="PROSITE-ProRule" id="PRU00042"/>
    </source>
</evidence>
<reference evidence="13" key="3">
    <citation type="submission" date="2025-09" db="UniProtKB">
        <authorList>
            <consortium name="Ensembl"/>
        </authorList>
    </citation>
    <scope>IDENTIFICATION</scope>
</reference>
<evidence type="ECO:0000256" key="2">
    <source>
        <dbReference type="ARBA" id="ARBA00006991"/>
    </source>
</evidence>
<comment type="subcellular location">
    <subcellularLocation>
        <location evidence="1">Nucleus</location>
    </subcellularLocation>
</comment>
<keyword evidence="7" id="KW-0238">DNA-binding</keyword>
<dbReference type="SUPFAM" id="SSF57667">
    <property type="entry name" value="beta-beta-alpha zinc fingers"/>
    <property type="match status" value="3"/>
</dbReference>
<feature type="region of interest" description="Disordered" evidence="10">
    <location>
        <begin position="330"/>
        <end position="352"/>
    </location>
</feature>
<feature type="domain" description="C2H2-type" evidence="11">
    <location>
        <begin position="382"/>
        <end position="409"/>
    </location>
</feature>
<dbReference type="GO" id="GO:0000978">
    <property type="term" value="F:RNA polymerase II cis-regulatory region sequence-specific DNA binding"/>
    <property type="evidence" value="ECO:0007669"/>
    <property type="project" value="TreeGrafter"/>
</dbReference>
<dbReference type="SUPFAM" id="SSF109640">
    <property type="entry name" value="KRAB domain (Kruppel-associated box)"/>
    <property type="match status" value="1"/>
</dbReference>
<dbReference type="InterPro" id="IPR036236">
    <property type="entry name" value="Znf_C2H2_sf"/>
</dbReference>
<evidence type="ECO:0000256" key="5">
    <source>
        <dbReference type="ARBA" id="ARBA00022771"/>
    </source>
</evidence>
<dbReference type="FunFam" id="3.30.160.60:FF:000624">
    <property type="entry name" value="zinc finger protein 697"/>
    <property type="match status" value="1"/>
</dbReference>
<dbReference type="InterPro" id="IPR001909">
    <property type="entry name" value="KRAB"/>
</dbReference>
<evidence type="ECO:0000313" key="13">
    <source>
        <dbReference type="Ensembl" id="ENSBGRP00000024071.1"/>
    </source>
</evidence>
<dbReference type="FunFam" id="3.30.160.60:FF:000281">
    <property type="entry name" value="Zinc finger protein 558 isoform X1"/>
    <property type="match status" value="1"/>
</dbReference>
<dbReference type="Pfam" id="PF01352">
    <property type="entry name" value="KRAB"/>
    <property type="match status" value="1"/>
</dbReference>
<organism evidence="13 14">
    <name type="scientific">Bos mutus grunniens</name>
    <name type="common">Wild yak</name>
    <name type="synonym">Bos grunniens</name>
    <dbReference type="NCBI Taxonomy" id="30521"/>
    <lineage>
        <taxon>Eukaryota</taxon>
        <taxon>Metazoa</taxon>
        <taxon>Chordata</taxon>
        <taxon>Craniata</taxon>
        <taxon>Vertebrata</taxon>
        <taxon>Euteleostomi</taxon>
        <taxon>Mammalia</taxon>
        <taxon>Eutheria</taxon>
        <taxon>Laurasiatheria</taxon>
        <taxon>Artiodactyla</taxon>
        <taxon>Ruminantia</taxon>
        <taxon>Pecora</taxon>
        <taxon>Bovidae</taxon>
        <taxon>Bovinae</taxon>
        <taxon>Bos</taxon>
    </lineage>
</organism>
<evidence type="ECO:0000256" key="3">
    <source>
        <dbReference type="ARBA" id="ARBA00022723"/>
    </source>
</evidence>
<dbReference type="CDD" id="cd07765">
    <property type="entry name" value="KRAB_A-box"/>
    <property type="match status" value="1"/>
</dbReference>
<dbReference type="FunFam" id="3.30.160.60:FF:002343">
    <property type="entry name" value="Zinc finger protein 33A"/>
    <property type="match status" value="1"/>
</dbReference>
<dbReference type="PROSITE" id="PS50157">
    <property type="entry name" value="ZINC_FINGER_C2H2_2"/>
    <property type="match status" value="5"/>
</dbReference>
<dbReference type="PANTHER" id="PTHR14003">
    <property type="entry name" value="TRANSCRIPTIONAL REPRESSOR PROTEIN YY"/>
    <property type="match status" value="1"/>
</dbReference>
<keyword evidence="5 9" id="KW-0863">Zinc-finger</keyword>
<dbReference type="FunFam" id="3.30.160.60:FF:001111">
    <property type="entry name" value="Zinc finger protein 92 homolog"/>
    <property type="match status" value="1"/>
</dbReference>
<dbReference type="PANTHER" id="PTHR14003:SF23">
    <property type="entry name" value="ZINC FINGER PROTEIN 143"/>
    <property type="match status" value="1"/>
</dbReference>
<evidence type="ECO:0000259" key="11">
    <source>
        <dbReference type="PROSITE" id="PS50157"/>
    </source>
</evidence>
<dbReference type="GO" id="GO:0031519">
    <property type="term" value="C:PcG protein complex"/>
    <property type="evidence" value="ECO:0007669"/>
    <property type="project" value="TreeGrafter"/>
</dbReference>
<dbReference type="InterPro" id="IPR013087">
    <property type="entry name" value="Znf_C2H2_type"/>
</dbReference>
<dbReference type="GO" id="GO:0000785">
    <property type="term" value="C:chromatin"/>
    <property type="evidence" value="ECO:0007669"/>
    <property type="project" value="TreeGrafter"/>
</dbReference>
<evidence type="ECO:0000256" key="4">
    <source>
        <dbReference type="ARBA" id="ARBA00022737"/>
    </source>
</evidence>
<dbReference type="Gene3D" id="3.30.160.60">
    <property type="entry name" value="Classic Zinc Finger"/>
    <property type="match status" value="5"/>
</dbReference>
<feature type="compositionally biased region" description="Basic and acidic residues" evidence="10">
    <location>
        <begin position="330"/>
        <end position="347"/>
    </location>
</feature>
<feature type="domain" description="C2H2-type" evidence="11">
    <location>
        <begin position="354"/>
        <end position="381"/>
    </location>
</feature>
<dbReference type="GeneTree" id="ENSGT01150000286941"/>
<sequence>MAALLTPAQVVVTFKDVAVTFTPEEWGQLDLDQRTLFREVMLETCGLLVSLGHPIPKPELIHLLEHGQKLWTGTRGLPHSTSPGDRPKCQTRDSSSSQPVLSEEALLQGSLTLGSSWDSRLGRAGAPQGLLETRRVPETPEMDAGKEAHPGKAWQGYLEIPDMFSDWCTGLCGARINGSLHKGTKAQSNSRSRALNHWVESSLKKLARSRGSPSTLHRSERVAEPLLGFSVQVFPAAPNGSYGNRRAAGPGPGCWQGGKAEKAISKQCVSVEQVTRDRSPQPDPSTLKTLASSVCALVERDVLYLADPALRRREIEKTFLGSLGFLQNHSSHDGEHPCRSRQRREAPHSGQGHYKCSECGKAFRKKYKFTEHWRVHTGEKPYLCSDCGKFFRQSSSLIHHRKVHTGERPYECCDCGKVFVHKYKLFEHQRTHTGKRPYECNECEKAFARKDSLVQHQKIHTGENPHKCSECGKCFLYRNNLLAHQRIHPGEKPYGCSKCGLSSSK</sequence>
<reference evidence="13" key="1">
    <citation type="submission" date="2019-05" db="EMBL/GenBank/DDBJ databases">
        <authorList>
            <person name="Zhang S."/>
            <person name="Liu J."/>
        </authorList>
    </citation>
    <scope>NUCLEOTIDE SEQUENCE [LARGE SCALE GENOMIC DNA]</scope>
</reference>
<keyword evidence="3" id="KW-0479">Metal-binding</keyword>
<name>A0A8B9XTT0_BOSMU</name>
<accession>A0A8B9XTT0</accession>
<dbReference type="FunFam" id="3.30.160.60:FF:001437">
    <property type="entry name" value="Zinc finger protein 594"/>
    <property type="match status" value="1"/>
</dbReference>
<dbReference type="GO" id="GO:0005667">
    <property type="term" value="C:transcription regulator complex"/>
    <property type="evidence" value="ECO:0007669"/>
    <property type="project" value="TreeGrafter"/>
</dbReference>
<evidence type="ECO:0000256" key="10">
    <source>
        <dbReference type="SAM" id="MobiDB-lite"/>
    </source>
</evidence>